<keyword evidence="3" id="KW-1185">Reference proteome</keyword>
<reference evidence="2" key="1">
    <citation type="submission" date="2021-06" db="EMBL/GenBank/DDBJ databases">
        <authorList>
            <person name="Hodson N. C."/>
            <person name="Mongue J. A."/>
            <person name="Jaron S. K."/>
        </authorList>
    </citation>
    <scope>NUCLEOTIDE SEQUENCE</scope>
</reference>
<dbReference type="EMBL" id="CAJVCH010560367">
    <property type="protein sequence ID" value="CAG7831414.1"/>
    <property type="molecule type" value="Genomic_DNA"/>
</dbReference>
<organism evidence="2 3">
    <name type="scientific">Allacma fusca</name>
    <dbReference type="NCBI Taxonomy" id="39272"/>
    <lineage>
        <taxon>Eukaryota</taxon>
        <taxon>Metazoa</taxon>
        <taxon>Ecdysozoa</taxon>
        <taxon>Arthropoda</taxon>
        <taxon>Hexapoda</taxon>
        <taxon>Collembola</taxon>
        <taxon>Symphypleona</taxon>
        <taxon>Sminthuridae</taxon>
        <taxon>Allacma</taxon>
    </lineage>
</organism>
<dbReference type="Proteomes" id="UP000708208">
    <property type="component" value="Unassembled WGS sequence"/>
</dbReference>
<sequence length="542" mass="62796">MDMDINQAQKQYLSLVQNDKVMNRLFSFLSPTDALTVRSICQNRKALSDHHLSCRGGAGDVYSTTEFSELMERIEILDKILSFLPKRDDRCNYRLVCVSFNIAARYRTVFVPVLSDTTFSSILNMGYETDVSTIKAEDLYLPLPVDENGLLLSELCSDRVRSLCFYEGVSPSNKIVLILSFPNLQELKYIRCSTFDFPQQVGMFRCLISLHIEGIAQKDNGNLEEFFAQAIFPKLTHLYIELHFRRDLMLYMELHNFIANHHSTLQSLQLELRSFSYPSDIRESAGSMLILLSNDLIDHFDKIVRKLKLVSLESLIITFLDYEGTAMFHLGFKLLLAQTRLKTLKIVKEFSRTRRESLPLYNSIQNNERTLEVLSIPHPYDFNCSALSPCSLLKSLTVGRLWNFRFADANVEFLECLPTHKAFKAFRMSINLTLNQIHWIVQHLDLTELEFRGIHGELYTLNTIHTILRCQPSLIRLEFECHMTVCEYKLMKMFFKFTPGISMVWSHLDSCEADFGMDGRRGEFQISIDRSVFRMQIITSEV</sequence>
<comment type="caution">
    <text evidence="2">The sequence shown here is derived from an EMBL/GenBank/DDBJ whole genome shotgun (WGS) entry which is preliminary data.</text>
</comment>
<proteinExistence type="predicted"/>
<evidence type="ECO:0000259" key="1">
    <source>
        <dbReference type="Pfam" id="PF00646"/>
    </source>
</evidence>
<protein>
    <recommendedName>
        <fullName evidence="1">F-box domain-containing protein</fullName>
    </recommendedName>
</protein>
<evidence type="ECO:0000313" key="2">
    <source>
        <dbReference type="EMBL" id="CAG7831414.1"/>
    </source>
</evidence>
<feature type="domain" description="F-box" evidence="1">
    <location>
        <begin position="75"/>
        <end position="105"/>
    </location>
</feature>
<dbReference type="Pfam" id="PF00646">
    <property type="entry name" value="F-box"/>
    <property type="match status" value="1"/>
</dbReference>
<dbReference type="AlphaFoldDB" id="A0A8J2LEJ6"/>
<dbReference type="InterPro" id="IPR001810">
    <property type="entry name" value="F-box_dom"/>
</dbReference>
<gene>
    <name evidence="2" type="ORF">AFUS01_LOCUS41159</name>
</gene>
<name>A0A8J2LEJ6_9HEXA</name>
<accession>A0A8J2LEJ6</accession>
<evidence type="ECO:0000313" key="3">
    <source>
        <dbReference type="Proteomes" id="UP000708208"/>
    </source>
</evidence>